<dbReference type="InterPro" id="IPR000740">
    <property type="entry name" value="GrpE"/>
</dbReference>
<dbReference type="HOGENOM" id="CLU_070790_0_0_14"/>
<dbReference type="GO" id="GO:0000774">
    <property type="term" value="F:adenyl-nucleotide exchange factor activity"/>
    <property type="evidence" value="ECO:0007669"/>
    <property type="project" value="InterPro"/>
</dbReference>
<dbReference type="InterPro" id="IPR046357">
    <property type="entry name" value="PPIase_dom_sf"/>
</dbReference>
<keyword evidence="3" id="KW-0963">Cytoplasm</keyword>
<comment type="function">
    <text evidence="3">Participates actively in the response to hyperosmotic and heat shock by preventing the aggregation of stress-denatured proteins, in association with DnaK and GrpE. It is the nucleotide exchange factor for DnaK and may function as a thermosensor. Unfolded proteins bind initially to DnaJ; upon interaction with the DnaJ-bound protein, DnaK hydrolyzes its bound ATP, resulting in the formation of a stable complex. GrpE releases ADP from DnaK; ATP binding to DnaK triggers the release of the substrate protein, thus completing the reaction cycle. Several rounds of ATP-dependent interactions between DnaJ, DnaK and GrpE are required for fully efficient folding.</text>
</comment>
<keyword evidence="6" id="KW-1185">Reference proteome</keyword>
<dbReference type="SUPFAM" id="SSF54534">
    <property type="entry name" value="FKBP-like"/>
    <property type="match status" value="1"/>
</dbReference>
<dbReference type="SUPFAM" id="SSF51064">
    <property type="entry name" value="Head domain of nucleotide exchange factor GrpE"/>
    <property type="match status" value="1"/>
</dbReference>
<dbReference type="eggNOG" id="COG0576">
    <property type="taxonomic scope" value="Bacteria"/>
</dbReference>
<dbReference type="Gene3D" id="3.10.50.40">
    <property type="match status" value="1"/>
</dbReference>
<dbReference type="GO" id="GO:0051082">
    <property type="term" value="F:unfolded protein binding"/>
    <property type="evidence" value="ECO:0007669"/>
    <property type="project" value="TreeGrafter"/>
</dbReference>
<dbReference type="GO" id="GO:0051087">
    <property type="term" value="F:protein-folding chaperone binding"/>
    <property type="evidence" value="ECO:0007669"/>
    <property type="project" value="InterPro"/>
</dbReference>
<dbReference type="RefSeq" id="WP_013054225.1">
    <property type="nucleotide sequence ID" value="NC_014014.1"/>
</dbReference>
<dbReference type="SUPFAM" id="SSF58014">
    <property type="entry name" value="Coiled-coil domain of nucleotide exchange factor GrpE"/>
    <property type="match status" value="1"/>
</dbReference>
<dbReference type="Gene3D" id="2.30.22.10">
    <property type="entry name" value="Head domain of nucleotide exchange factor GrpE"/>
    <property type="match status" value="1"/>
</dbReference>
<dbReference type="KEGG" id="mcd:MCRO_0574"/>
<evidence type="ECO:0000256" key="4">
    <source>
        <dbReference type="SAM" id="Coils"/>
    </source>
</evidence>
<keyword evidence="4" id="KW-0175">Coiled coil</keyword>
<keyword evidence="2 3" id="KW-0143">Chaperone</keyword>
<dbReference type="InterPro" id="IPR013805">
    <property type="entry name" value="GrpE_CC"/>
</dbReference>
<dbReference type="EMBL" id="CP001991">
    <property type="protein sequence ID" value="ADE19448.1"/>
    <property type="molecule type" value="Genomic_DNA"/>
</dbReference>
<evidence type="ECO:0000256" key="2">
    <source>
        <dbReference type="ARBA" id="ARBA00023186"/>
    </source>
</evidence>
<reference evidence="5 6" key="3">
    <citation type="journal article" date="2011" name="J. Bacteriol.">
        <title>Genome sequences of Mycoplasma alligatoris A21JP2T and Mycoplasma crocodyli MP145T.</title>
        <authorList>
            <person name="Brown D.R."/>
            <person name="Farmerie W.G."/>
            <person name="May M."/>
            <person name="Benders G.A."/>
            <person name="Durkin A.S."/>
            <person name="Hlavinka K."/>
            <person name="Hostetler J."/>
            <person name="Jackson J."/>
            <person name="Johnson J."/>
            <person name="Miller R.H."/>
            <person name="Paralanov V."/>
            <person name="Radune D."/>
            <person name="Szczypinski B."/>
            <person name="Glass J.I."/>
        </authorList>
    </citation>
    <scope>NUCLEOTIDE SEQUENCE [LARGE SCALE GENOMIC DNA]</scope>
    <source>
        <strain evidence="6">ATCC 51981 / MP145</strain>
    </source>
</reference>
<comment type="subcellular location">
    <subcellularLocation>
        <location evidence="3">Cytoplasm</location>
    </subcellularLocation>
</comment>
<evidence type="ECO:0000313" key="5">
    <source>
        <dbReference type="EMBL" id="ADE19448.1"/>
    </source>
</evidence>
<dbReference type="InterPro" id="IPR009012">
    <property type="entry name" value="GrpE_head"/>
</dbReference>
<dbReference type="Gene3D" id="3.90.20.20">
    <property type="match status" value="1"/>
</dbReference>
<dbReference type="PANTHER" id="PTHR21237">
    <property type="entry name" value="GRPE PROTEIN"/>
    <property type="match status" value="1"/>
</dbReference>
<organism evidence="5 6">
    <name type="scientific">Mycoplasma crocodyli (strain ATCC 51981 / MP145)</name>
    <dbReference type="NCBI Taxonomy" id="512564"/>
    <lineage>
        <taxon>Bacteria</taxon>
        <taxon>Bacillati</taxon>
        <taxon>Mycoplasmatota</taxon>
        <taxon>Mollicutes</taxon>
        <taxon>Mycoplasmataceae</taxon>
        <taxon>Mycoplasma</taxon>
    </lineage>
</organism>
<dbReference type="GO" id="GO:0042803">
    <property type="term" value="F:protein homodimerization activity"/>
    <property type="evidence" value="ECO:0007669"/>
    <property type="project" value="InterPro"/>
</dbReference>
<dbReference type="AlphaFoldDB" id="D5E5Z9"/>
<reference key="2">
    <citation type="submission" date="2010-03" db="EMBL/GenBank/DDBJ databases">
        <authorList>
            <person name="Ma Z."/>
            <person name="Wang X."/>
            <person name="Liu H."/>
        </authorList>
    </citation>
    <scope>NUCLEOTIDE SEQUENCE</scope>
    <source>
        <strain>MP145</strain>
    </source>
</reference>
<accession>D5E5Z9</accession>
<feature type="coiled-coil region" evidence="4">
    <location>
        <begin position="130"/>
        <end position="197"/>
    </location>
</feature>
<reference evidence="6" key="1">
    <citation type="submission" date="2010-03" db="EMBL/GenBank/DDBJ databases">
        <title>The complete genome of Mycoplasma crocodyli MP145.</title>
        <authorList>
            <person name="Glass J.I."/>
            <person name="Durkin A.S."/>
            <person name="Hostetler J."/>
            <person name="Jackson J."/>
            <person name="Johnson J."/>
            <person name="May M.A."/>
            <person name="Paralanov V."/>
            <person name="Radune D."/>
            <person name="Szczypinski B."/>
            <person name="Brown D.R."/>
        </authorList>
    </citation>
    <scope>NUCLEOTIDE SEQUENCE [LARGE SCALE GENOMIC DNA]</scope>
    <source>
        <strain evidence="6">ATCC 51981 / MP145</strain>
    </source>
</reference>
<evidence type="ECO:0000313" key="6">
    <source>
        <dbReference type="Proteomes" id="UP000001845"/>
    </source>
</evidence>
<dbReference type="GO" id="GO:0005737">
    <property type="term" value="C:cytoplasm"/>
    <property type="evidence" value="ECO:0007669"/>
    <property type="project" value="UniProtKB-SubCell"/>
</dbReference>
<dbReference type="OrthoDB" id="9812586at2"/>
<evidence type="ECO:0000256" key="3">
    <source>
        <dbReference type="HAMAP-Rule" id="MF_01151"/>
    </source>
</evidence>
<sequence>MKSKTKDIVTSNLKNKKEDKKFIFSKGDILTAELQVKIGDKVIDEFTTQEIFTLGWEGYLPGFDKLLINKKIETPIHLKYKFLKSYEDVELKGKEADVTLKLVNLVREDKTFIFIEPQKEDVAKEPKKHHHHETSKEKELEAEIDRLKRQLEVKDIELKYTINSIQEKAKSLQEKANEEIKKALSENTEKIERDKQEIRQYALQNFLEDFITPYNNFELAIESGKNIDNQMVKNFVIGFNMIQKQFERMLEDNKIEIIKPEIGQMFDPEINNVMDIQYDKHKPINSILKVNMNGFKLSGRVVSPAQVTINKKN</sequence>
<name>D5E5Z9_MYCCM</name>
<comment type="subunit">
    <text evidence="3">Homodimer.</text>
</comment>
<dbReference type="GO" id="GO:0003755">
    <property type="term" value="F:peptidyl-prolyl cis-trans isomerase activity"/>
    <property type="evidence" value="ECO:0007669"/>
    <property type="project" value="InterPro"/>
</dbReference>
<protein>
    <recommendedName>
        <fullName evidence="3">Protein GrpE</fullName>
    </recommendedName>
    <alternativeName>
        <fullName evidence="3">HSP-70 cofactor</fullName>
    </alternativeName>
</protein>
<dbReference type="Pfam" id="PF01025">
    <property type="entry name" value="GrpE"/>
    <property type="match status" value="1"/>
</dbReference>
<dbReference type="HAMAP" id="MF_01151">
    <property type="entry name" value="GrpE"/>
    <property type="match status" value="1"/>
</dbReference>
<comment type="similarity">
    <text evidence="1 3">Belongs to the GrpE family.</text>
</comment>
<gene>
    <name evidence="3 5" type="primary">grpE</name>
    <name evidence="5" type="ordered locus">MCRO_0574</name>
</gene>
<dbReference type="GO" id="GO:0006457">
    <property type="term" value="P:protein folding"/>
    <property type="evidence" value="ECO:0007669"/>
    <property type="project" value="InterPro"/>
</dbReference>
<keyword evidence="3" id="KW-0346">Stress response</keyword>
<dbReference type="PANTHER" id="PTHR21237:SF23">
    <property type="entry name" value="GRPE PROTEIN HOMOLOG, MITOCHONDRIAL"/>
    <property type="match status" value="1"/>
</dbReference>
<evidence type="ECO:0000256" key="1">
    <source>
        <dbReference type="ARBA" id="ARBA00009054"/>
    </source>
</evidence>
<proteinExistence type="inferred from homology"/>
<dbReference type="STRING" id="512564.MCRO_0574"/>
<dbReference type="Proteomes" id="UP000001845">
    <property type="component" value="Chromosome"/>
</dbReference>